<protein>
    <submittedName>
        <fullName evidence="3">Indolepyruvate ferredoxin oxidoreductase beta subunit</fullName>
    </submittedName>
</protein>
<accession>A0A172RWI6</accession>
<dbReference type="STRING" id="79604.AAY81_01755"/>
<reference evidence="4" key="1">
    <citation type="submission" date="2016-10" db="EMBL/GenBank/DDBJ databases">
        <authorList>
            <person name="Varghese N."/>
        </authorList>
    </citation>
    <scope>NUCLEOTIDE SEQUENCE [LARGE SCALE GENOMIC DNA]</scope>
    <source>
        <strain evidence="4">DSM 21843</strain>
    </source>
</reference>
<proteinExistence type="predicted"/>
<keyword evidence="3" id="KW-0670">Pyruvate</keyword>
<dbReference type="RefSeq" id="WP_066660647.1">
    <property type="nucleotide sequence ID" value="NZ_CP011402.1"/>
</dbReference>
<dbReference type="GO" id="GO:0016903">
    <property type="term" value="F:oxidoreductase activity, acting on the aldehyde or oxo group of donors"/>
    <property type="evidence" value="ECO:0007669"/>
    <property type="project" value="InterPro"/>
</dbReference>
<dbReference type="KEGG" id="ddt:AAY81_01755"/>
<dbReference type="InterPro" id="IPR019752">
    <property type="entry name" value="Pyrv/ketoisovalerate_OxRed_cat"/>
</dbReference>
<dbReference type="Pfam" id="PF01558">
    <property type="entry name" value="POR"/>
    <property type="match status" value="1"/>
</dbReference>
<dbReference type="SUPFAM" id="SSF53323">
    <property type="entry name" value="Pyruvate-ferredoxin oxidoreductase, PFOR, domain III"/>
    <property type="match status" value="1"/>
</dbReference>
<dbReference type="PANTHER" id="PTHR43854:SF1">
    <property type="entry name" value="INDOLEPYRUVATE OXIDOREDUCTASE SUBUNIT IORB"/>
    <property type="match status" value="1"/>
</dbReference>
<dbReference type="AlphaFoldDB" id="A0A172RWI6"/>
<gene>
    <name evidence="3" type="ORF">SAMN02910314_01517</name>
</gene>
<dbReference type="EMBL" id="FOEC01000010">
    <property type="protein sequence ID" value="SEO89188.1"/>
    <property type="molecule type" value="Genomic_DNA"/>
</dbReference>
<dbReference type="OrthoDB" id="9800445at2"/>
<evidence type="ECO:0000259" key="2">
    <source>
        <dbReference type="Pfam" id="PF01558"/>
    </source>
</evidence>
<organism evidence="3 4">
    <name type="scientific">Denitrobacterium detoxificans</name>
    <dbReference type="NCBI Taxonomy" id="79604"/>
    <lineage>
        <taxon>Bacteria</taxon>
        <taxon>Bacillati</taxon>
        <taxon>Actinomycetota</taxon>
        <taxon>Coriobacteriia</taxon>
        <taxon>Eggerthellales</taxon>
        <taxon>Eggerthellaceae</taxon>
        <taxon>Denitrobacterium</taxon>
    </lineage>
</organism>
<evidence type="ECO:0000256" key="1">
    <source>
        <dbReference type="ARBA" id="ARBA00023002"/>
    </source>
</evidence>
<keyword evidence="1" id="KW-0560">Oxidoreductase</keyword>
<keyword evidence="4" id="KW-1185">Reference proteome</keyword>
<dbReference type="InterPro" id="IPR002869">
    <property type="entry name" value="Pyrv_flavodox_OxRed_cen"/>
</dbReference>
<evidence type="ECO:0000313" key="4">
    <source>
        <dbReference type="Proteomes" id="UP000182975"/>
    </source>
</evidence>
<evidence type="ECO:0000313" key="3">
    <source>
        <dbReference type="EMBL" id="SEO89188.1"/>
    </source>
</evidence>
<name>A0A172RWI6_9ACTN</name>
<sequence length="206" mass="21234">MLNVLIAGIGGQGSVLAAKILAQAAQNRGWQVRTAETIGMAQRGGNVTSHIRMGSNGEAIHSSLVAHGQADLVIALEPGEGVRALPYLAPNGLMVCASTPIPSVATSLAGDVYQAGELLSHLRSHAAHFVQVDEAAICDAVGSRKVANVVMLAAAVISSRSCQAGLGDAIDLDELTRALEMCVKERFIALNCSAIELTNQALSGVE</sequence>
<dbReference type="PANTHER" id="PTHR43854">
    <property type="entry name" value="INDOLEPYRUVATE OXIDOREDUCTASE SUBUNIT IORB"/>
    <property type="match status" value="1"/>
</dbReference>
<feature type="domain" description="Pyruvate/ketoisovalerate oxidoreductase catalytic" evidence="2">
    <location>
        <begin position="10"/>
        <end position="197"/>
    </location>
</feature>
<dbReference type="InterPro" id="IPR052198">
    <property type="entry name" value="IorB_Oxidoreductase"/>
</dbReference>
<dbReference type="PATRIC" id="fig|79604.3.peg.358"/>
<dbReference type="Proteomes" id="UP000182975">
    <property type="component" value="Unassembled WGS sequence"/>
</dbReference>
<dbReference type="Gene3D" id="3.40.920.10">
    <property type="entry name" value="Pyruvate-ferredoxin oxidoreductase, PFOR, domain III"/>
    <property type="match status" value="1"/>
</dbReference>